<feature type="domain" description="DNA methylase adenine-specific" evidence="2">
    <location>
        <begin position="133"/>
        <end position="332"/>
    </location>
</feature>
<dbReference type="GO" id="GO:0003677">
    <property type="term" value="F:DNA binding"/>
    <property type="evidence" value="ECO:0007669"/>
    <property type="project" value="InterPro"/>
</dbReference>
<evidence type="ECO:0000259" key="2">
    <source>
        <dbReference type="Pfam" id="PF02384"/>
    </source>
</evidence>
<protein>
    <recommendedName>
        <fullName evidence="2">DNA methylase adenine-specific domain-containing protein</fullName>
    </recommendedName>
</protein>
<dbReference type="InterPro" id="IPR029063">
    <property type="entry name" value="SAM-dependent_MTases_sf"/>
</dbReference>
<dbReference type="Proteomes" id="UP000282423">
    <property type="component" value="Unassembled WGS sequence"/>
</dbReference>
<dbReference type="SUPFAM" id="SSF53335">
    <property type="entry name" value="S-adenosyl-L-methionine-dependent methyltransferases"/>
    <property type="match status" value="1"/>
</dbReference>
<comment type="similarity">
    <text evidence="1">Belongs to the N(4)/N(6)-methyltransferase family.</text>
</comment>
<dbReference type="Gene3D" id="3.30.565.10">
    <property type="entry name" value="Histidine kinase-like ATPase, C-terminal domain"/>
    <property type="match status" value="1"/>
</dbReference>
<comment type="caution">
    <text evidence="3">The sequence shown here is derived from an EMBL/GenBank/DDBJ whole genome shotgun (WGS) entry which is preliminary data.</text>
</comment>
<gene>
    <name evidence="3" type="ORF">D7322_07145</name>
</gene>
<dbReference type="AlphaFoldDB" id="A0A420W1V6"/>
<proteinExistence type="inferred from homology"/>
<reference evidence="3 4" key="1">
    <citation type="submission" date="2018-10" db="EMBL/GenBank/DDBJ databases">
        <title>Sphingobacterium sp. M05W1-28.</title>
        <authorList>
            <person name="Cai H."/>
        </authorList>
    </citation>
    <scope>NUCLEOTIDE SEQUENCE [LARGE SCALE GENOMIC DNA]</scope>
    <source>
        <strain evidence="3 4">M05W1-28</strain>
    </source>
</reference>
<dbReference type="InterPro" id="IPR003356">
    <property type="entry name" value="DNA_methylase_A-5"/>
</dbReference>
<dbReference type="Gene3D" id="3.40.50.150">
    <property type="entry name" value="Vaccinia Virus protein VP39"/>
    <property type="match status" value="1"/>
</dbReference>
<dbReference type="SUPFAM" id="SSF55874">
    <property type="entry name" value="ATPase domain of HSP90 chaperone/DNA topoisomerase II/histidine kinase"/>
    <property type="match status" value="1"/>
</dbReference>
<sequence>MKANEVNKVLNTIIGFYTGKGGIDTMDYSLTLYLLCIFKHDVISRGASKAEVVARLTARESSDSGLYALLPSFPVIASFDTTELEFLLTQFEQLPASYFELNFEELFETIFLTITESLFYKNRGNILHPRMGELILSAVDLDKYTTIYNPFAGNGDLIPLIADHKKYYGQEYSENLWRIAQLRLFVYHKSTEFILRCESSLDHWPMQEKFDLLFLNFTAPSQFEGIDEHSYDHDAETYFIDLATNSINDDGRAVILLNKSYIINLLADPDDETFSRLILQNYIEKVLLFPSGVFSHTGTEVLVLVVNKRKVDDRIAIVDFRDQLNFYKNRRQQIDWNKVDAERYKGSNPLGQTIWVDNGALLLNPTALLGNHFFIDNPELVSLSEVLEPTVLPLVEDDFPEYVIRVSNLTGNNIFPSKFVPGVIDRQRNSYYIIRREGLLLTLHGRQLRASYFNGSYIALLSPVIYHFTIQEKSNFTYRYLVDELKQDYVLNQVNAFSSSSIHKLSLESFLAIRIRKPRLEKSRNLFKNRSESLFDKEMQFEANVIHADAVPEDFDDFYVMGNDPQPIKMLSDEDLALKENNALLRHKIAGPVSNLEFYAQTIKDILQQGINKIVPDLFQTKSNEKQILNLGELLDHLMLDAKKIGRELRNHTHEFHVHEYHLYEVNLVEWVQDYFKKVQSLYPNIQMNLQISDEIFGAGVEDKTTKLIVNGNDELLTILFDNIFSNIRQHAFNWTELENRRIELQVKLNDTENKVMVYISNTGKPFPTSMSQADFKQRGVKYGDTGGSGLGGYIISTIIGYLNGDWFIIDESSDEGSKYTDLVTTFEISIPYII</sequence>
<dbReference type="InterPro" id="IPR036890">
    <property type="entry name" value="HATPase_C_sf"/>
</dbReference>
<name>A0A420W1V6_9SPHI</name>
<evidence type="ECO:0000313" key="4">
    <source>
        <dbReference type="Proteomes" id="UP000282423"/>
    </source>
</evidence>
<accession>A0A420W1V6</accession>
<organism evidence="3 4">
    <name type="scientific">Sphingobacterium puteale</name>
    <dbReference type="NCBI Taxonomy" id="2420510"/>
    <lineage>
        <taxon>Bacteria</taxon>
        <taxon>Pseudomonadati</taxon>
        <taxon>Bacteroidota</taxon>
        <taxon>Sphingobacteriia</taxon>
        <taxon>Sphingobacteriales</taxon>
        <taxon>Sphingobacteriaceae</taxon>
        <taxon>Sphingobacterium</taxon>
    </lineage>
</organism>
<dbReference type="GO" id="GO:0008170">
    <property type="term" value="F:N-methyltransferase activity"/>
    <property type="evidence" value="ECO:0007669"/>
    <property type="project" value="InterPro"/>
</dbReference>
<keyword evidence="4" id="KW-1185">Reference proteome</keyword>
<dbReference type="RefSeq" id="WP_121122679.1">
    <property type="nucleotide sequence ID" value="NZ_RBWS01000005.1"/>
</dbReference>
<evidence type="ECO:0000313" key="3">
    <source>
        <dbReference type="EMBL" id="RKO72562.1"/>
    </source>
</evidence>
<dbReference type="EMBL" id="RBWS01000005">
    <property type="protein sequence ID" value="RKO72562.1"/>
    <property type="molecule type" value="Genomic_DNA"/>
</dbReference>
<evidence type="ECO:0000256" key="1">
    <source>
        <dbReference type="ARBA" id="ARBA00006594"/>
    </source>
</evidence>
<dbReference type="Pfam" id="PF02384">
    <property type="entry name" value="N6_Mtase"/>
    <property type="match status" value="1"/>
</dbReference>
<dbReference type="OrthoDB" id="9814572at2"/>